<evidence type="ECO:0000256" key="2">
    <source>
        <dbReference type="PIRSR" id="PIRSR000106-1"/>
    </source>
</evidence>
<dbReference type="SMART" id="SM01274">
    <property type="entry name" value="malic"/>
    <property type="match status" value="1"/>
</dbReference>
<dbReference type="AlphaFoldDB" id="A0A7S1F7G4"/>
<organism evidence="7">
    <name type="scientific">Noctiluca scintillans</name>
    <name type="common">Sea sparkle</name>
    <name type="synonym">Red tide dinoflagellate</name>
    <dbReference type="NCBI Taxonomy" id="2966"/>
    <lineage>
        <taxon>Eukaryota</taxon>
        <taxon>Sar</taxon>
        <taxon>Alveolata</taxon>
        <taxon>Dinophyceae</taxon>
        <taxon>Noctilucales</taxon>
        <taxon>Noctilucaceae</taxon>
        <taxon>Noctiluca</taxon>
    </lineage>
</organism>
<evidence type="ECO:0000256" key="4">
    <source>
        <dbReference type="PIRSR" id="PIRSR000106-3"/>
    </source>
</evidence>
<dbReference type="InterPro" id="IPR012301">
    <property type="entry name" value="Malic_N_dom"/>
</dbReference>
<gene>
    <name evidence="7" type="ORF">NSCI0253_LOCUS23944</name>
</gene>
<feature type="binding site" evidence="3">
    <location>
        <position position="491"/>
    </location>
    <ligand>
        <name>(S)-malate</name>
        <dbReference type="ChEBI" id="CHEBI:15589"/>
    </ligand>
</feature>
<dbReference type="SMART" id="SM00919">
    <property type="entry name" value="Malic_M"/>
    <property type="match status" value="1"/>
</dbReference>
<evidence type="ECO:0008006" key="8">
    <source>
        <dbReference type="Google" id="ProtNLM"/>
    </source>
</evidence>
<dbReference type="GO" id="GO:0006108">
    <property type="term" value="P:malate metabolic process"/>
    <property type="evidence" value="ECO:0007669"/>
    <property type="project" value="TreeGrafter"/>
</dbReference>
<accession>A0A7S1F7G4</accession>
<feature type="binding site" evidence="4">
    <location>
        <position position="271"/>
    </location>
    <ligand>
        <name>a divalent metal cation</name>
        <dbReference type="ChEBI" id="CHEBI:60240"/>
    </ligand>
</feature>
<reference evidence="7" key="1">
    <citation type="submission" date="2021-01" db="EMBL/GenBank/DDBJ databases">
        <authorList>
            <person name="Corre E."/>
            <person name="Pelletier E."/>
            <person name="Niang G."/>
            <person name="Scheremetjew M."/>
            <person name="Finn R."/>
            <person name="Kale V."/>
            <person name="Holt S."/>
            <person name="Cochrane G."/>
            <person name="Meng A."/>
            <person name="Brown T."/>
            <person name="Cohen L."/>
        </authorList>
    </citation>
    <scope>NUCLEOTIDE SEQUENCE</scope>
</reference>
<feature type="binding site" evidence="4">
    <location>
        <position position="270"/>
    </location>
    <ligand>
        <name>a divalent metal cation</name>
        <dbReference type="ChEBI" id="CHEBI:60240"/>
    </ligand>
</feature>
<dbReference type="InterPro" id="IPR001891">
    <property type="entry name" value="Malic_OxRdtase"/>
</dbReference>
<evidence type="ECO:0000256" key="3">
    <source>
        <dbReference type="PIRSR" id="PIRSR000106-2"/>
    </source>
</evidence>
<feature type="domain" description="Malic enzyme N-terminal" evidence="6">
    <location>
        <begin position="75"/>
        <end position="285"/>
    </location>
</feature>
<dbReference type="InterPro" id="IPR036291">
    <property type="entry name" value="NAD(P)-bd_dom_sf"/>
</dbReference>
<feature type="binding site" evidence="3">
    <location>
        <position position="447"/>
    </location>
    <ligand>
        <name>(S)-malate</name>
        <dbReference type="ChEBI" id="CHEBI:15589"/>
    </ligand>
</feature>
<feature type="binding site" evidence="4">
    <location>
        <position position="294"/>
    </location>
    <ligand>
        <name>a divalent metal cation</name>
        <dbReference type="ChEBI" id="CHEBI:60240"/>
    </ligand>
</feature>
<dbReference type="InterPro" id="IPR037062">
    <property type="entry name" value="Malic_N_dom_sf"/>
</dbReference>
<dbReference type="Gene3D" id="3.40.50.720">
    <property type="entry name" value="NAD(P)-binding Rossmann-like Domain"/>
    <property type="match status" value="1"/>
</dbReference>
<keyword evidence="4" id="KW-0479">Metal-binding</keyword>
<dbReference type="PIRSF" id="PIRSF000106">
    <property type="entry name" value="ME"/>
    <property type="match status" value="1"/>
</dbReference>
<dbReference type="GO" id="GO:0051287">
    <property type="term" value="F:NAD binding"/>
    <property type="evidence" value="ECO:0007669"/>
    <property type="project" value="InterPro"/>
</dbReference>
<dbReference type="Gene3D" id="3.40.50.10380">
    <property type="entry name" value="Malic enzyme, N-terminal domain"/>
    <property type="match status" value="1"/>
</dbReference>
<comment type="similarity">
    <text evidence="1">Belongs to the malic enzymes family.</text>
</comment>
<dbReference type="PRINTS" id="PR00072">
    <property type="entry name" value="MALOXRDTASE"/>
</dbReference>
<dbReference type="PANTHER" id="PTHR23406:SF90">
    <property type="entry name" value="MALIC ENZYME-RELATED"/>
    <property type="match status" value="1"/>
</dbReference>
<dbReference type="GO" id="GO:0004473">
    <property type="term" value="F:malate dehydrogenase (decarboxylating) (NADP+) activity"/>
    <property type="evidence" value="ECO:0007669"/>
    <property type="project" value="TreeGrafter"/>
</dbReference>
<evidence type="ECO:0000259" key="6">
    <source>
        <dbReference type="SMART" id="SM01274"/>
    </source>
</evidence>
<protein>
    <recommendedName>
        <fullName evidence="8">Malic enzyme</fullName>
    </recommendedName>
</protein>
<dbReference type="InterPro" id="IPR046346">
    <property type="entry name" value="Aminoacid_DH-like_N_sf"/>
</dbReference>
<dbReference type="NCBIfam" id="NF010052">
    <property type="entry name" value="PRK13529.1"/>
    <property type="match status" value="1"/>
</dbReference>
<evidence type="ECO:0000256" key="1">
    <source>
        <dbReference type="ARBA" id="ARBA00008785"/>
    </source>
</evidence>
<name>A0A7S1F7G4_NOCSC</name>
<evidence type="ECO:0000259" key="5">
    <source>
        <dbReference type="SMART" id="SM00919"/>
    </source>
</evidence>
<dbReference type="SUPFAM" id="SSF51735">
    <property type="entry name" value="NAD(P)-binding Rossmann-fold domains"/>
    <property type="match status" value="1"/>
</dbReference>
<dbReference type="Pfam" id="PF03949">
    <property type="entry name" value="Malic_M"/>
    <property type="match status" value="1"/>
</dbReference>
<dbReference type="Pfam" id="PF00390">
    <property type="entry name" value="malic"/>
    <property type="match status" value="1"/>
</dbReference>
<dbReference type="InterPro" id="IPR012302">
    <property type="entry name" value="Malic_NAD-bd"/>
</dbReference>
<sequence>MSLDRPRLLSLPTAVVAAGGVSAWNRHPNLKVLTRAVATICKAQTVQEALTELRGIMSLGVEHNLGAYVYLRKLAFDNPSLYYATLMSEPSLLLPVAYTPTVGEACQKYGFMPLYPRGCYVSVTDRGNVKAVLEEYAEAMLRKDQHGRYQCQCMVFSDGGRILGLGDLGTFGMGIPVGKLDLYTVCGGFDPEKTIPVILDSGCSGTEGNSAHLVVRDGDMYTGLRQDRVKHKSAAGTDVNSCYYGEDGFVGEFMRAAVSLFGSRCLLQFEDFNSNDAFPLLAEHREKFLTYNDDIQGTASVAVAAVLGGIKLLKPSVTNLLAEVRKMTFLFHGAGSANLGAAALLINEAGVPPAQVVCTNSRGVIWRSQDDQEGSFRNKEQRAVAQIGRPGYDSTDLVAVVAHTKPDVLIGAVGVAPGCFTREVIEAMVRVQEKPGGLRPLVFALSNPSSQAEITAADCYKFSNGKAIFGSGTRFPELVVNGRHREPGQVNNFFVFPGLSFGAYCCGSRTIPEKFFLTAAEAVANSLDDHDIELDSVLPSPERIREVAQNVATAVVLDAQALGLATIHLGDDAVSVAATLKKQMWNPNLEELSASRNSLKTITGARPPSRL</sequence>
<evidence type="ECO:0000313" key="7">
    <source>
        <dbReference type="EMBL" id="CAD8849594.1"/>
    </source>
</evidence>
<feature type="active site" description="Proton donor" evidence="2">
    <location>
        <position position="98"/>
    </location>
</feature>
<feature type="binding site" evidence="3">
    <location>
        <position position="161"/>
    </location>
    <ligand>
        <name>(S)-malate</name>
        <dbReference type="ChEBI" id="CHEBI:15589"/>
    </ligand>
</feature>
<feature type="active site" description="Proton acceptor" evidence="2">
    <location>
        <position position="179"/>
    </location>
</feature>
<feature type="domain" description="Malic enzyme NAD-binding" evidence="5">
    <location>
        <begin position="295"/>
        <end position="560"/>
    </location>
</feature>
<comment type="cofactor">
    <cofactor evidence="4">
        <name>Mg(2+)</name>
        <dbReference type="ChEBI" id="CHEBI:18420"/>
    </cofactor>
    <cofactor evidence="4">
        <name>Mn(2+)</name>
        <dbReference type="ChEBI" id="CHEBI:29035"/>
    </cofactor>
    <text evidence="4">Divalent metal cations. Prefers magnesium or manganese.</text>
</comment>
<dbReference type="SUPFAM" id="SSF53223">
    <property type="entry name" value="Aminoacid dehydrogenase-like, N-terminal domain"/>
    <property type="match status" value="1"/>
</dbReference>
<dbReference type="GO" id="GO:0046872">
    <property type="term" value="F:metal ion binding"/>
    <property type="evidence" value="ECO:0007669"/>
    <property type="project" value="UniProtKB-KW"/>
</dbReference>
<dbReference type="EMBL" id="HBFQ01033981">
    <property type="protein sequence ID" value="CAD8849594.1"/>
    <property type="molecule type" value="Transcribed_RNA"/>
</dbReference>
<dbReference type="PANTHER" id="PTHR23406">
    <property type="entry name" value="MALIC ENZYME-RELATED"/>
    <property type="match status" value="1"/>
</dbReference>
<proteinExistence type="inferred from homology"/>